<sequence>MWKYLARNDVGVQPDGSATLRNYIIGLSDKPPFMLRHARYERKRSMCSIHIPFTLSLSKGT</sequence>
<proteinExistence type="predicted"/>
<evidence type="ECO:0000313" key="1">
    <source>
        <dbReference type="EMBL" id="CBE68854.1"/>
    </source>
</evidence>
<dbReference type="KEGG" id="mox:DAMO_1796"/>
<evidence type="ECO:0000313" key="2">
    <source>
        <dbReference type="Proteomes" id="UP000006898"/>
    </source>
</evidence>
<dbReference type="AlphaFoldDB" id="D5MGH3"/>
<reference evidence="1 2" key="1">
    <citation type="journal article" date="2010" name="Nature">
        <title>Nitrite-driven anaerobic methane oxidation by oxygenic bacteria.</title>
        <authorList>
            <person name="Ettwig K.F."/>
            <person name="Butler M.K."/>
            <person name="Le Paslier D."/>
            <person name="Pelletier E."/>
            <person name="Mangenot S."/>
            <person name="Kuypers M.M.M."/>
            <person name="Schreiber F."/>
            <person name="Dutilh B.E."/>
            <person name="Zedelius J."/>
            <person name="de Beer D."/>
            <person name="Gloerich J."/>
            <person name="Wessels H.J.C.T."/>
            <person name="van Allen T."/>
            <person name="Luesken F."/>
            <person name="Wu M."/>
            <person name="van de Pas-Schoonen K.T."/>
            <person name="Op den Camp H.J.M."/>
            <person name="Janssen-Megens E.M."/>
            <person name="Francoijs K-J."/>
            <person name="Stunnenberg H."/>
            <person name="Weissenbach J."/>
            <person name="Jetten M.S.M."/>
            <person name="Strous M."/>
        </authorList>
    </citation>
    <scope>NUCLEOTIDE SEQUENCE [LARGE SCALE GENOMIC DNA]</scope>
</reference>
<accession>D5MGH3</accession>
<dbReference type="Proteomes" id="UP000006898">
    <property type="component" value="Chromosome"/>
</dbReference>
<protein>
    <submittedName>
        <fullName evidence="1">Uncharacterized protein</fullName>
    </submittedName>
</protein>
<dbReference type="EMBL" id="FP565575">
    <property type="protein sequence ID" value="CBE68854.1"/>
    <property type="molecule type" value="Genomic_DNA"/>
</dbReference>
<name>D5MGH3_METO1</name>
<organism evidence="1 2">
    <name type="scientific">Methylomirabilis oxygeniifera</name>
    <dbReference type="NCBI Taxonomy" id="671143"/>
    <lineage>
        <taxon>Bacteria</taxon>
        <taxon>Candidatus Methylomirabilota</taxon>
        <taxon>Candidatus Methylomirabilia</taxon>
        <taxon>Candidatus Methylomirabilales</taxon>
        <taxon>Candidatus Methylomirabilaceae</taxon>
        <taxon>Candidatus Methylomirabilis</taxon>
    </lineage>
</organism>
<dbReference type="HOGENOM" id="CLU_2913843_0_0_0"/>
<gene>
    <name evidence="1" type="ORF">DAMO_1796</name>
</gene>